<comment type="caution">
    <text evidence="4">The sequence shown here is derived from an EMBL/GenBank/DDBJ whole genome shotgun (WGS) entry which is preliminary data.</text>
</comment>
<sequence>MKFKANFFKILVLVTLPIFLMGCIIVKNEPSSPNVPDDKIIEPSKPTNPNDSNKPTKPDGSNKPTKPDDSNKPTNPPKDPIIESRIYRLFYYDSNYNIYYVDKKVNLVDNAIIKTLSKELQTPPNKNLNKVFYPKVSVKSAKVSNDILKVDLSKEFYSEINLGSGSESCMFQCLTNTYGYNLNVKKVIITIEGKNYASGHILMEDGDYFTVDYSNVKPLK</sequence>
<gene>
    <name evidence="4" type="ORF">GBZ86_07575</name>
</gene>
<organism evidence="4 5">
    <name type="scientific">Clostridium tarantellae</name>
    <dbReference type="NCBI Taxonomy" id="39493"/>
    <lineage>
        <taxon>Bacteria</taxon>
        <taxon>Bacillati</taxon>
        <taxon>Bacillota</taxon>
        <taxon>Clostridia</taxon>
        <taxon>Eubacteriales</taxon>
        <taxon>Clostridiaceae</taxon>
        <taxon>Clostridium</taxon>
    </lineage>
</organism>
<reference evidence="4 5" key="1">
    <citation type="submission" date="2019-10" db="EMBL/GenBank/DDBJ databases">
        <title>The Genome Sequence of Clostridium tarantellae Isolated from Fish Brain.</title>
        <authorList>
            <person name="Bano L."/>
            <person name="Kiel M."/>
            <person name="Sales G."/>
            <person name="Doxey A.C."/>
            <person name="Mansfield M.J."/>
            <person name="Schiavone M."/>
            <person name="Rossetto O."/>
            <person name="Pirazzini M."/>
            <person name="Dobrindt U."/>
            <person name="Montecucco C."/>
        </authorList>
    </citation>
    <scope>NUCLEOTIDE SEQUENCE [LARGE SCALE GENOMIC DNA]</scope>
    <source>
        <strain evidence="4 5">DSM 3997</strain>
    </source>
</reference>
<evidence type="ECO:0000313" key="4">
    <source>
        <dbReference type="EMBL" id="MPQ43616.1"/>
    </source>
</evidence>
<evidence type="ECO:0000256" key="2">
    <source>
        <dbReference type="SAM" id="Phobius"/>
    </source>
</evidence>
<dbReference type="AlphaFoldDB" id="A0A6I1MJA6"/>
<name>A0A6I1MJA6_9CLOT</name>
<keyword evidence="5" id="KW-1185">Reference proteome</keyword>
<dbReference type="Proteomes" id="UP000430345">
    <property type="component" value="Unassembled WGS sequence"/>
</dbReference>
<evidence type="ECO:0000256" key="1">
    <source>
        <dbReference type="SAM" id="MobiDB-lite"/>
    </source>
</evidence>
<dbReference type="SMART" id="SM00909">
    <property type="entry name" value="Germane"/>
    <property type="match status" value="1"/>
</dbReference>
<accession>A0A6I1MJA6</accession>
<evidence type="ECO:0000259" key="3">
    <source>
        <dbReference type="SMART" id="SM00909"/>
    </source>
</evidence>
<keyword evidence="2" id="KW-0472">Membrane</keyword>
<dbReference type="EMBL" id="WHJC01000086">
    <property type="protein sequence ID" value="MPQ43616.1"/>
    <property type="molecule type" value="Genomic_DNA"/>
</dbReference>
<evidence type="ECO:0000313" key="5">
    <source>
        <dbReference type="Proteomes" id="UP000430345"/>
    </source>
</evidence>
<protein>
    <recommendedName>
        <fullName evidence="3">GerMN domain-containing protein</fullName>
    </recommendedName>
</protein>
<dbReference type="OrthoDB" id="1906612at2"/>
<feature type="transmembrane region" description="Helical" evidence="2">
    <location>
        <begin position="7"/>
        <end position="27"/>
    </location>
</feature>
<keyword evidence="2" id="KW-1133">Transmembrane helix</keyword>
<keyword evidence="2" id="KW-0812">Transmembrane</keyword>
<dbReference type="PROSITE" id="PS51257">
    <property type="entry name" value="PROKAR_LIPOPROTEIN"/>
    <property type="match status" value="1"/>
</dbReference>
<feature type="region of interest" description="Disordered" evidence="1">
    <location>
        <begin position="34"/>
        <end position="80"/>
    </location>
</feature>
<feature type="domain" description="GerMN" evidence="3">
    <location>
        <begin position="113"/>
        <end position="200"/>
    </location>
</feature>
<feature type="compositionally biased region" description="Polar residues" evidence="1">
    <location>
        <begin position="45"/>
        <end position="55"/>
    </location>
</feature>
<dbReference type="InterPro" id="IPR019606">
    <property type="entry name" value="GerMN"/>
</dbReference>
<dbReference type="Pfam" id="PF10646">
    <property type="entry name" value="Germane"/>
    <property type="match status" value="1"/>
</dbReference>
<dbReference type="RefSeq" id="WP_152889296.1">
    <property type="nucleotide sequence ID" value="NZ_WHJC01000086.1"/>
</dbReference>
<proteinExistence type="predicted"/>